<dbReference type="EMBL" id="JAANHJ010000001">
    <property type="protein sequence ID" value="MCG6224428.1"/>
    <property type="molecule type" value="Genomic_DNA"/>
</dbReference>
<proteinExistence type="predicted"/>
<reference evidence="2 5" key="2">
    <citation type="submission" date="2020-03" db="EMBL/GenBank/DDBJ databases">
        <title>Comparative genetics of Staphylococcus warneri persistents from caprine mastitis.</title>
        <authorList>
            <person name="Franca C.A."/>
            <person name="Rosa D.S."/>
            <person name="Silva A."/>
            <person name="Rodrigues D.L.N."/>
            <person name="Santos R.G."/>
            <person name="Castillo R.E.H."/>
            <person name="Moreira M.A.S."/>
            <person name="Lima M.C."/>
            <person name="Gouveia G.V."/>
            <person name="Gouveia J.J.S."/>
            <person name="Souza R.F.S."/>
            <person name="Bertram B."/>
            <person name="Azevedo V."/>
            <person name="Costa M."/>
        </authorList>
    </citation>
    <scope>NUCLEOTIDE SEQUENCE [LARGE SCALE GENOMIC DNA]</scope>
    <source>
        <strain evidence="2 5">Cap 9.2</strain>
    </source>
</reference>
<evidence type="ECO:0000313" key="2">
    <source>
        <dbReference type="EMBL" id="MCG6224428.1"/>
    </source>
</evidence>
<dbReference type="AlphaFoldDB" id="A0A364UT11"/>
<dbReference type="EMBL" id="QSTD01000004">
    <property type="protein sequence ID" value="RGM29769.1"/>
    <property type="molecule type" value="Genomic_DNA"/>
</dbReference>
<sequence length="84" mass="9818">MKQLIIILNALNYIVIALLIIFNFNNLSEKGLDICRYFLFISCVLFIFSLIMYLITKKEFVLKSSFINLVNLIVIFPILLLIMI</sequence>
<organism evidence="3 4">
    <name type="scientific">Staphylococcus warneri</name>
    <dbReference type="NCBI Taxonomy" id="1292"/>
    <lineage>
        <taxon>Bacteria</taxon>
        <taxon>Bacillati</taxon>
        <taxon>Bacillota</taxon>
        <taxon>Bacilli</taxon>
        <taxon>Bacillales</taxon>
        <taxon>Staphylococcaceae</taxon>
        <taxon>Staphylococcus</taxon>
    </lineage>
</organism>
<protein>
    <submittedName>
        <fullName evidence="3">Uncharacterized protein</fullName>
    </submittedName>
</protein>
<evidence type="ECO:0000313" key="4">
    <source>
        <dbReference type="Proteomes" id="UP000261016"/>
    </source>
</evidence>
<keyword evidence="1" id="KW-0812">Transmembrane</keyword>
<keyword evidence="1" id="KW-0472">Membrane</keyword>
<feature type="transmembrane region" description="Helical" evidence="1">
    <location>
        <begin position="37"/>
        <end position="55"/>
    </location>
</feature>
<reference evidence="3 4" key="1">
    <citation type="submission" date="2018-08" db="EMBL/GenBank/DDBJ databases">
        <title>A genome reference for cultivated species of the human gut microbiota.</title>
        <authorList>
            <person name="Zou Y."/>
            <person name="Xue W."/>
            <person name="Luo G."/>
        </authorList>
    </citation>
    <scope>NUCLEOTIDE SEQUENCE [LARGE SCALE GENOMIC DNA]</scope>
    <source>
        <strain evidence="3 4">OM08-17AT</strain>
    </source>
</reference>
<dbReference type="Proteomes" id="UP000261016">
    <property type="component" value="Unassembled WGS sequence"/>
</dbReference>
<gene>
    <name evidence="3" type="ORF">DXC19_09140</name>
    <name evidence="2" type="ORF">G8J23_00145</name>
</gene>
<keyword evidence="5" id="KW-1185">Reference proteome</keyword>
<comment type="caution">
    <text evidence="3">The sequence shown here is derived from an EMBL/GenBank/DDBJ whole genome shotgun (WGS) entry which is preliminary data.</text>
</comment>
<evidence type="ECO:0000256" key="1">
    <source>
        <dbReference type="SAM" id="Phobius"/>
    </source>
</evidence>
<dbReference type="Proteomes" id="UP000814367">
    <property type="component" value="Unassembled WGS sequence"/>
</dbReference>
<accession>A0A364UT11</accession>
<feature type="transmembrane region" description="Helical" evidence="1">
    <location>
        <begin position="6"/>
        <end position="25"/>
    </location>
</feature>
<evidence type="ECO:0000313" key="3">
    <source>
        <dbReference type="EMBL" id="RGM29769.1"/>
    </source>
</evidence>
<feature type="transmembrane region" description="Helical" evidence="1">
    <location>
        <begin position="61"/>
        <end position="82"/>
    </location>
</feature>
<evidence type="ECO:0000313" key="5">
    <source>
        <dbReference type="Proteomes" id="UP000814367"/>
    </source>
</evidence>
<keyword evidence="1" id="KW-1133">Transmembrane helix</keyword>
<name>A0A364UT11_STAWA</name>